<proteinExistence type="predicted"/>
<evidence type="ECO:0000256" key="7">
    <source>
        <dbReference type="ARBA" id="ARBA00023136"/>
    </source>
</evidence>
<feature type="transmembrane region" description="Helical" evidence="8">
    <location>
        <begin position="158"/>
        <end position="183"/>
    </location>
</feature>
<dbReference type="Pfam" id="PF13231">
    <property type="entry name" value="PMT_2"/>
    <property type="match status" value="1"/>
</dbReference>
<feature type="transmembrane region" description="Helical" evidence="8">
    <location>
        <begin position="345"/>
        <end position="362"/>
    </location>
</feature>
<feature type="transmembrane region" description="Helical" evidence="8">
    <location>
        <begin position="75"/>
        <end position="96"/>
    </location>
</feature>
<dbReference type="RefSeq" id="WP_093097287.1">
    <property type="nucleotide sequence ID" value="NZ_FNGK01000001.1"/>
</dbReference>
<gene>
    <name evidence="10" type="ORF">SAMEA4412673_02458</name>
</gene>
<dbReference type="GO" id="GO:0009103">
    <property type="term" value="P:lipopolysaccharide biosynthetic process"/>
    <property type="evidence" value="ECO:0007669"/>
    <property type="project" value="UniProtKB-ARBA"/>
</dbReference>
<evidence type="ECO:0000256" key="8">
    <source>
        <dbReference type="SAM" id="Phobius"/>
    </source>
</evidence>
<feature type="transmembrane region" description="Helical" evidence="8">
    <location>
        <begin position="102"/>
        <end position="123"/>
    </location>
</feature>
<accession>A0AAJ5C0U6</accession>
<dbReference type="AlphaFoldDB" id="A0AAJ5C0U6"/>
<evidence type="ECO:0000256" key="1">
    <source>
        <dbReference type="ARBA" id="ARBA00004651"/>
    </source>
</evidence>
<dbReference type="Proteomes" id="UP000215355">
    <property type="component" value="Chromosome 1"/>
</dbReference>
<keyword evidence="3" id="KW-0328">Glycosyltransferase</keyword>
<evidence type="ECO:0000259" key="9">
    <source>
        <dbReference type="Pfam" id="PF13231"/>
    </source>
</evidence>
<dbReference type="PANTHER" id="PTHR33908:SF11">
    <property type="entry name" value="MEMBRANE PROTEIN"/>
    <property type="match status" value="1"/>
</dbReference>
<dbReference type="KEGG" id="smiz:4412673_02458"/>
<evidence type="ECO:0000256" key="6">
    <source>
        <dbReference type="ARBA" id="ARBA00022989"/>
    </source>
</evidence>
<feature type="domain" description="Glycosyltransferase RgtA/B/C/D-like" evidence="9">
    <location>
        <begin position="49"/>
        <end position="213"/>
    </location>
</feature>
<keyword evidence="5 8" id="KW-0812">Transmembrane</keyword>
<keyword evidence="6 8" id="KW-1133">Transmembrane helix</keyword>
<evidence type="ECO:0000313" key="11">
    <source>
        <dbReference type="Proteomes" id="UP000215355"/>
    </source>
</evidence>
<feature type="transmembrane region" description="Helical" evidence="8">
    <location>
        <begin position="249"/>
        <end position="268"/>
    </location>
</feature>
<sequence length="527" mass="61346">MENDYRIKLRWLIVVSTLMRCLFAIFIELGNDEVYYFSYAQHLDWNHFDHPPMVGLLIRFFTLNLHWVNDFSMRFGAIMMAGFNTWLIAGIARQLMSERAGLIAAVLYTASIYASIISGLFILPDSIANTFWIAALYSMTAIVSSTDVHRQSNQLLLLGLWIGLACLSKVHSIFLGFGFISYILLFQRQLLKNRALYLSILIFMVCVLPIWLWNEENDFITWKFHSQRVSILESGIRWDYFAQAFFGQIFYNNPLLVYMYVFVLFSLIKQKFKIKGVSKNIVYLLLFTSIPIILATTGISFFRPTLPHWSGPGFFGIMIISSLWIDQQLKLDKIPRIRKLLNFQLSFTLIIIILVVLLIRYYPGNLFSVSIKEQLGKGDVTLDMIGWKDLKNQFEALRAEDIGKGEMSMEDALLVDKWYPAGHLYFYLARPMEMRMIAEGKLTDIHKYAWINLTVNPIKKGENAYFIVPSNNFISVENLYSNLFTEIKLRKVLNQERSHTVIRQWYIYQLKSAKEIIGNQHPLSYLE</sequence>
<dbReference type="InterPro" id="IPR038731">
    <property type="entry name" value="RgtA/B/C-like"/>
</dbReference>
<evidence type="ECO:0000313" key="10">
    <source>
        <dbReference type="EMBL" id="SNV51581.1"/>
    </source>
</evidence>
<keyword evidence="2" id="KW-1003">Cell membrane</keyword>
<reference evidence="10 11" key="1">
    <citation type="submission" date="2017-06" db="EMBL/GenBank/DDBJ databases">
        <authorList>
            <consortium name="Pathogen Informatics"/>
        </authorList>
    </citation>
    <scope>NUCLEOTIDE SEQUENCE [LARGE SCALE GENOMIC DNA]</scope>
    <source>
        <strain evidence="10 11">NCTC12149</strain>
    </source>
</reference>
<dbReference type="PANTHER" id="PTHR33908">
    <property type="entry name" value="MANNOSYLTRANSFERASE YKCB-RELATED"/>
    <property type="match status" value="1"/>
</dbReference>
<evidence type="ECO:0000256" key="4">
    <source>
        <dbReference type="ARBA" id="ARBA00022679"/>
    </source>
</evidence>
<feature type="transmembrane region" description="Helical" evidence="8">
    <location>
        <begin position="12"/>
        <end position="30"/>
    </location>
</feature>
<keyword evidence="4 10" id="KW-0808">Transferase</keyword>
<dbReference type="GO" id="GO:0005886">
    <property type="term" value="C:plasma membrane"/>
    <property type="evidence" value="ECO:0007669"/>
    <property type="project" value="UniProtKB-SubCell"/>
</dbReference>
<name>A0AAJ5C0U6_9SPHI</name>
<feature type="transmembrane region" description="Helical" evidence="8">
    <location>
        <begin position="195"/>
        <end position="213"/>
    </location>
</feature>
<dbReference type="GO" id="GO:0016763">
    <property type="term" value="F:pentosyltransferase activity"/>
    <property type="evidence" value="ECO:0007669"/>
    <property type="project" value="TreeGrafter"/>
</dbReference>
<keyword evidence="7 8" id="KW-0472">Membrane</keyword>
<evidence type="ECO:0000256" key="3">
    <source>
        <dbReference type="ARBA" id="ARBA00022676"/>
    </source>
</evidence>
<dbReference type="InterPro" id="IPR050297">
    <property type="entry name" value="LipidA_mod_glycosyltrf_83"/>
</dbReference>
<comment type="subcellular location">
    <subcellularLocation>
        <location evidence="1">Cell membrane</location>
        <topology evidence="1">Multi-pass membrane protein</topology>
    </subcellularLocation>
</comment>
<evidence type="ECO:0000256" key="5">
    <source>
        <dbReference type="ARBA" id="ARBA00022692"/>
    </source>
</evidence>
<protein>
    <submittedName>
        <fullName evidence="10">4-amino-4-deoxy-L-arabinose transferase</fullName>
    </submittedName>
</protein>
<feature type="transmembrane region" description="Helical" evidence="8">
    <location>
        <begin position="280"/>
        <end position="302"/>
    </location>
</feature>
<organism evidence="10 11">
    <name type="scientific">Sphingobacterium mizutaii</name>
    <dbReference type="NCBI Taxonomy" id="1010"/>
    <lineage>
        <taxon>Bacteria</taxon>
        <taxon>Pseudomonadati</taxon>
        <taxon>Bacteroidota</taxon>
        <taxon>Sphingobacteriia</taxon>
        <taxon>Sphingobacteriales</taxon>
        <taxon>Sphingobacteriaceae</taxon>
        <taxon>Sphingobacterium</taxon>
    </lineage>
</organism>
<evidence type="ECO:0000256" key="2">
    <source>
        <dbReference type="ARBA" id="ARBA00022475"/>
    </source>
</evidence>
<dbReference type="EMBL" id="LT906468">
    <property type="protein sequence ID" value="SNV51581.1"/>
    <property type="molecule type" value="Genomic_DNA"/>
</dbReference>
<feature type="transmembrane region" description="Helical" evidence="8">
    <location>
        <begin position="308"/>
        <end position="325"/>
    </location>
</feature>